<feature type="transmembrane region" description="Helical" evidence="1">
    <location>
        <begin position="283"/>
        <end position="300"/>
    </location>
</feature>
<keyword evidence="1" id="KW-0472">Membrane</keyword>
<dbReference type="VEuPathDB" id="MicrosporidiaDB:ECU08_1650"/>
<gene>
    <name evidence="2" type="ordered locus">ECU08_1650</name>
</gene>
<keyword evidence="1" id="KW-1133">Transmembrane helix</keyword>
<name>Q8SUK8_ENCCU</name>
<dbReference type="InParanoid" id="Q8SUK8"/>
<organism evidence="2 3">
    <name type="scientific">Encephalitozoon cuniculi (strain GB-M1)</name>
    <name type="common">Microsporidian parasite</name>
    <dbReference type="NCBI Taxonomy" id="284813"/>
    <lineage>
        <taxon>Eukaryota</taxon>
        <taxon>Fungi</taxon>
        <taxon>Fungi incertae sedis</taxon>
        <taxon>Microsporidia</taxon>
        <taxon>Unikaryonidae</taxon>
        <taxon>Encephalitozoon</taxon>
    </lineage>
</organism>
<reference evidence="2 3" key="2">
    <citation type="journal article" date="2009" name="BMC Genomics">
        <title>Identification of transcriptional signals in Encephalitozoon cuniculi widespread among Microsporidia phylum: support for accurate structural genome annotation.</title>
        <authorList>
            <person name="Peyretaillade E."/>
            <person name="Goncalves O."/>
            <person name="Terrat S."/>
            <person name="Dugat-Bony E."/>
            <person name="Wincker P."/>
            <person name="Cornman R.S."/>
            <person name="Evans J.D."/>
            <person name="Delbac F."/>
            <person name="Peyret P."/>
        </authorList>
    </citation>
    <scope>NUCLEOTIDE SEQUENCE [LARGE SCALE GENOMIC DNA]</scope>
    <source>
        <strain evidence="2 3">GB-M1</strain>
    </source>
</reference>
<feature type="transmembrane region" description="Helical" evidence="1">
    <location>
        <begin position="254"/>
        <end position="271"/>
    </location>
</feature>
<evidence type="ECO:0000313" key="3">
    <source>
        <dbReference type="Proteomes" id="UP000000819"/>
    </source>
</evidence>
<dbReference type="EMBL" id="AL590448">
    <property type="protein sequence ID" value="CAD26469.1"/>
    <property type="molecule type" value="Genomic_DNA"/>
</dbReference>
<dbReference type="OrthoDB" id="2193350at2759"/>
<feature type="transmembrane region" description="Helical" evidence="1">
    <location>
        <begin position="115"/>
        <end position="136"/>
    </location>
</feature>
<feature type="transmembrane region" description="Helical" evidence="1">
    <location>
        <begin position="54"/>
        <end position="73"/>
    </location>
</feature>
<proteinExistence type="predicted"/>
<dbReference type="GeneID" id="859715"/>
<evidence type="ECO:0000313" key="2">
    <source>
        <dbReference type="EMBL" id="CAD26469.1"/>
    </source>
</evidence>
<protein>
    <submittedName>
        <fullName evidence="2">Uncharacterized protein</fullName>
    </submittedName>
</protein>
<dbReference type="KEGG" id="ecu:ECU08_1650"/>
<dbReference type="Proteomes" id="UP000000819">
    <property type="component" value="Chromosome VIII"/>
</dbReference>
<dbReference type="HOGENOM" id="CLU_863377_0_0_1"/>
<dbReference type="RefSeq" id="NP_597293.1">
    <property type="nucleotide sequence ID" value="NM_001041902.1"/>
</dbReference>
<keyword evidence="3" id="KW-1185">Reference proteome</keyword>
<keyword evidence="1" id="KW-0812">Transmembrane</keyword>
<feature type="transmembrane region" description="Helical" evidence="1">
    <location>
        <begin position="224"/>
        <end position="242"/>
    </location>
</feature>
<dbReference type="AlphaFoldDB" id="Q8SUK8"/>
<evidence type="ECO:0000256" key="1">
    <source>
        <dbReference type="SAM" id="Phobius"/>
    </source>
</evidence>
<reference evidence="2 3" key="1">
    <citation type="journal article" date="2001" name="Nature">
        <title>Genome sequence and gene compaction of the eukaryote parasite Encephalitozoon cuniculi.</title>
        <authorList>
            <person name="Katinka M.D."/>
            <person name="Duprat S."/>
            <person name="Cornillot E."/>
            <person name="Metenier G."/>
            <person name="Thomarat F."/>
            <person name="Prensier G."/>
            <person name="Barbe V."/>
            <person name="Peyretaillade E."/>
            <person name="Brottier P."/>
            <person name="Wincker P."/>
            <person name="Delbac F."/>
            <person name="El Alaoui H."/>
            <person name="Peyret P."/>
            <person name="Saurin W."/>
            <person name="Gouy M."/>
            <person name="Weissenbach J."/>
            <person name="Vivares C.P."/>
        </authorList>
    </citation>
    <scope>NUCLEOTIDE SEQUENCE [LARGE SCALE GENOMIC DNA]</scope>
    <source>
        <strain evidence="2 3">GB-M1</strain>
    </source>
</reference>
<feature type="transmembrane region" description="Helical" evidence="1">
    <location>
        <begin position="21"/>
        <end position="48"/>
    </location>
</feature>
<accession>Q8SUK8</accession>
<feature type="transmembrane region" description="Helical" evidence="1">
    <location>
        <begin position="156"/>
        <end position="178"/>
    </location>
</feature>
<sequence>MDIEKKISSVTQTAGKWLEDFRYMASIALNLLECFFYSLVGIICLMYSEKPLNNIWFKYFSCVLIVVGVIDGLHKVPTTYLAKNSNTKSKTFRSRIINRLKELRRFFIENKINRMIDFIGNLLMIFAISVVLYSTWTTIKPVLERSDDGGYSSTLNALFCSSGLYNLLSLLYSFYILIKQGCQYISDFKKRGTYSNNAGIRIRFENGEEEHDGTDKDPFSDMPVITLTEVVFLLIFAVWGAFRGGSGYIKKTLTPSVVVFKISTSILQYMVPFFRHSGSKNAILLPIIFISLLSICAYIVNGLELKISELVGSNNLRTSQGQ</sequence>